<dbReference type="Pfam" id="PF07581">
    <property type="entry name" value="Glug"/>
    <property type="match status" value="1"/>
</dbReference>
<dbReference type="InterPro" id="IPR012334">
    <property type="entry name" value="Pectin_lyas_fold"/>
</dbReference>
<dbReference type="PANTHER" id="PTHR12338">
    <property type="entry name" value="AUTOTRANSPORTER"/>
    <property type="match status" value="1"/>
</dbReference>
<dbReference type="PANTHER" id="PTHR12338:SF8">
    <property type="entry name" value="HEME_HEMOPEXIN-BINDING PROTEIN"/>
    <property type="match status" value="1"/>
</dbReference>
<dbReference type="NCBIfam" id="TIGR01901">
    <property type="entry name" value="adhes_NPXG"/>
    <property type="match status" value="1"/>
</dbReference>
<proteinExistence type="predicted"/>
<dbReference type="InterPro" id="IPR011493">
    <property type="entry name" value="GLUG"/>
</dbReference>
<evidence type="ECO:0000259" key="5">
    <source>
        <dbReference type="SMART" id="SM00912"/>
    </source>
</evidence>
<accession>A0A848HE86</accession>
<evidence type="ECO:0000313" key="6">
    <source>
        <dbReference type="EMBL" id="NML48472.1"/>
    </source>
</evidence>
<evidence type="ECO:0000256" key="3">
    <source>
        <dbReference type="ARBA" id="ARBA00022729"/>
    </source>
</evidence>
<evidence type="ECO:0000256" key="2">
    <source>
        <dbReference type="ARBA" id="ARBA00022525"/>
    </source>
</evidence>
<keyword evidence="2" id="KW-0964">Secreted</keyword>
<protein>
    <submittedName>
        <fullName evidence="6">Filamentous hemagglutinin N-terminal domain-containing protein</fullName>
    </submittedName>
</protein>
<feature type="compositionally biased region" description="Pro residues" evidence="4">
    <location>
        <begin position="6207"/>
        <end position="6218"/>
    </location>
</feature>
<dbReference type="InterPro" id="IPR008638">
    <property type="entry name" value="FhaB/CdiA-like_TPS"/>
</dbReference>
<dbReference type="SUPFAM" id="SSF51126">
    <property type="entry name" value="Pectin lyase-like"/>
    <property type="match status" value="1"/>
</dbReference>
<sequence length="6241" mass="603588">MNHVYRIIWNDSTGAYQAVAETAGGRGKKSLGKKARAARLLGLAGLVAGSALAEPTGGQISAGQGSIQQAGPVTTIRQDSSKLAINWQSFSVGTQETVNFVQPGASAIALNRVVGTDGSSILGNINANGQVFLLNPNGVLFGRSAQVNVGGLLASTLSMSDADFLAGRYVLQGNGTGVVRNEGTLNAAPGGYIALVGAQVQNSGTITADKGTAALAAGNKVTLDFAGDGLLRLSVDEGTLNALAANGGVIRADGGTAVLTARAADTLAATVVNNTGLIQARTLENRNGTIRLLGGSNGGTVQVDGTLDASAPNGGNGGFIETSGATVKVSDSAHITTQAAQGQTGKWLIDPTDYTVAASGGDMTGAALSNALTTTDVEIQSTAGGSAGSGDVNINDTVSWSANTLTLNAQRNVNINAVMSGSGTAGLALWYGQGAVAANNTASYNVNAPVDLASSGSFQTKLGSDGTPINWTIITSLGAQGSTTGTDLQGINGNLAGYYVLGSDIDASATAGWNGGKGFEPLGNPSSNVLYATQFTGAFDGLNHSVKNLTINNTVDPGSYQGGFYVGLFSWIGYGSVVRNVGLAGGSIAGDYGVGALAGENDGTISNVYSTANVTGSSSAGIVNFFGANSDYVGGLVGFNYGSINQAYATGNVNIVDNIGYASASNVGGLVGVSSGSISNSYVTGSVSGAGVGWFCGLTCGGATSNSFYATTDAAGNAINTGSADYYYGTTSLGRTYADLQRLSTFSSWGSSIAAQGGSGAAWRIYDGNTTPLLRSFLRPYVVTVTPDYDGLTTSFGSIASFTYTGNISDPLILGTLTSGGTGGTLTLSGGAAGSYVATLATSLDGVYSTQQGYDLSFKGSRVISTADTAGGAAGDVVLPSGGLSWTSGTLNINTSGNVSASAALNGTSLNISAANVALAGGSLSNSLTVNTAGTLSNIAPLSTAAATITAPDITATFLDNLPVSGSLTLNTSGSLVLPSYNLASLTLNAGGTITEDHAVTVSGLFDLQNGDWVQNSATLPAFSAGDFRLTGGSFLRVQGGDGSSASPYRIADVYGLQSMAQSWLLGDSFVLTNEIDASGTANWNAGAGFVPIGNTTTAFTGSLDGQSHSISGLTIYRPGNEGTGLFGVIQNATVENVGVAGGNITGGGKTGALAGAAYGSSSLANVYATANVGGTGDRVGGLVGYDEGSISNAYAGGNVNGASYVGGLVGQQVYGSISNTYASGSVGGSASLGGLVGSMGFIDASNTFRGMPTLANNFYATTDSNGNAINNGGGYSGAWGGNYPYYNKITGLTRAQLQSLGSYATWGSSIDAQGGTGSTWRIYDGLATPLLRSFLTPYTLSVVPDFDGSGTALGNVASYSGGTNDPLLVNTNRLTLTGLAGGNGYTASLALYSTQQGYDLSGAAVRTISTPGTAAGDVSLANGANWTSGTLVIATAGTATAAGSIQSSNGSFVMNGGNWVQNSSTLPSFSVKDFSIAGGSFLRVLGGDGSSSSPYEIADVYGLQGMASTSLLSRNFALANDIDASSTASWNAGAGFASIGTAYDPCNGGCLAYRPFTGTFDGQSHVISGLTIYRPSASYQGLFGITQNATVKNVGLAGGYLTGRSNIGPLVGYAMGGTVINNVFATTGVHSAGGGGSIGGLVGSNAGNISNAYATGTVNADDTYRVGALNVSYSYNSIGGLVGYNNGGISNSYAAGSVRVYAPSTSNPTWAYYIGGLVGRNDGGVANSFYATTNSGGGTVNNGGSAIQNGDYFWTGNTVSGATGLTYAQLENLGTYAAWGGSIDAQGGTGSVWRIYDGLTTPLLRSFLTPYNLQATFDGSGTAMTNIASYEPVATNPANRPDAIQGSLTDGTSLTLTGLAGGGGYTATVGGATAALYSGQRGYDIVNAGRVISTPGTAAGEVSLANGATWTQGTLNISTTGSVSAGAALHGVTLTIGAHDVSLAGATTSGSLTINATGDVGSSAALSGTNLAIAGDDVSLAGVTASGNLTLNAGGTIGNSGATNVAGIFTLQNGDWMQDGSTLPSFSVNDFRLAGGSFVRALGGDGSNASPYRIADVYGLQGISSLLGASFALANDIDATSAGTWNAGAGFIPIGTAANPFTGSLDGQDHAVTHLVMNRPQDSEVGLFGHVGTTGSLSNIGVSGSSFVGGRAVGPLAAQNDGTITDAYADSSVSGAGVQFSYSFVTPTNNVSNVTYTPSASLDATRMLGGLVGVNTGTVSRSYASGSVSNSFQASFQVGDVFARLTTVNASFSVAGDQYLGGLVGQNLGRVSSAYATGSVTNDFRINYGTGIIDSSQLNFGSASFNISSNSFVGGLAGGGGTIDQSYATGTVSGTHSVVSTFQQPRPGYTFDRSFSVANQAGSIQSVGGLAGNGTASNSFYATTADAAGTTAINNGGTAGGDWSGNSVGEARTLAQLQSLSNYASWGSDIDNAGGTGSIWRIYDGNTTPLLRSFLKPYAVTGVGVAPVYDGWTTLAMGDIGAVTLTGLNFSSSDPLVFGTATGLGTGGGTLTLSGGAAGTYTATASVAMSGVYSTQQGYDLVLTGSRVISTPDTAGSAAGDIVLPSAGLSWTSGKLVVDTTGNVSAGAALSGLALDVQAHNIALAGASLSYGLSLTATGSLSSSGMLTSPVVSVTAPAITQALVSQLAVSDHLALDTSGSLALSTLNVNDATIAAAGDVTISGAVTGHNLDITASNVSLADAAVSDLLRVRATNDVTSSGLISGAHQDISGGTISLASVNAGSDLKLAATGSITASGTLSGDRLDIAGNSIAMAGVTATGTLTLNATGTITNSGATNVGGLFTLLGGNWVQNASTLPSFSTGDFRIAGGSFLRVVGGDGSTASPYLVADVYGLQGMASTPLLGQSFALANDIDASAAAAWDGGAGFTPIGNGTHYFTGSFDGQGHVIGNLAINRAGNNGTGLFGVIQDATVTNVGLAGGNIVGGDNTGALVGVALGTSSIDNVYATAGVQGGGHVGGLAGYSEGSISRSYATGGVNGDKWVGGLVGYMQGGALDNSHAAGMVGGNDFAGGLVGYLAGGSVSTVYATGNVAAPSDAGGLIGAMMGGGVSTAFATGDVVGDAHGGSNTGGLVGYMNSASILDAYATGNVSGFVGVGGLLGQAVYGNITNTYATGGVTGRIAAGALTGATAGTNLAANFSDGSLTTQSSTYAGAGWSIDAEGGTGSTWRIYEGSTLPLLRAFLTPLTATLQSGLGKTYDGSAASGSAGYTLSDGTASVSVSGSASINYATGSRNAGAYSVAGGNLAVSGDLYSGQLGYDISYAGSYAIAQKQVTGTVTTSDKVYDGTTAASVSGTLNTAGIVSGDVVSLKTDGGSFADKNVGTAKVVDVSSALQGADAGNYVLVNTGGALTANITPAALTVSGVTAQDKVYDASTVATLNTGAAVLGGLIAGDVVTVSGLTGGFADKNAGTDKAVAVSGATLGGADAGNYTVSNPTGLTASITPATLTVTGVTAQDKVYDTTTAASLAGTASLLGVLGTDSVSVGGLSGSFADKNAGTNKDVTVAGATLAGIDAGNYTVSNPTGLTASITPAALTVSGVTAQDKVYDRSTAASLDTSGVTLNGVLGSDSVSVSGLAGSFADKNAGTNKAVAVSGATLGGADGGNYVVSNPTGLTASITPASLAVSGVTAQDKVYDTTTAAALNTSAASLSGVISGDAVSVSGMTGSFADKNAGTNKSVTVAGATLGGADAGNYTVTNPTGVTASITPASLTVGGVVAQDKVYDRTTAASLDTSAATLSGVLAGDTVSVSGLSGSFADRNVGTSKAVTVNGATLSGADGGNYVVSAPAGLTASIAPASLTVSGVTAQDKVYDTTTTASLLGAASLVGVIAGDTVTVSGLSGSFADKNAGTNKSVTVSGATLGGADGGNYVVSNPTGLTASITPASLTVSGVTAQDKVYDRTATASLDTTAATLNGVLGSDSVSVSGLGGNFADKNAGTNKSVTVGGATLAGADAANYTVANPTGLAATITPASLTVSGVIAQDKVYDRTTTASLDTTAATLNGVLAGDAVSVSNLSGSFADKNAGANKSVTVAGATLGGADGGNYIVSNPTGLAASITPAALTVSGVIAQDKVYDRSTTASLDMAAATLSGVLAGDAVSVSGLAGSFADKNAGTNKTVTVGGATLGGADAGNYTVTNPTGLTASITPAALTVSGVTAQDKVYDTTTTASLGTGAASLVGVLAGDAVNVAGLSGSFADKNAGTNKAVTVAGATLGGADASNYTVTNPAGLTASITPASLTVSGVTAQDKVYDATSIASLNTGAATLVGVLAGDAVNVSGLSGSFADKNAGANKAVTVNGATLGGADGANYIVSNPAGLTASITPAQLTMSGVTAQDKIYDATTSAALNTGAVNLVGVIAGDTVSVSGLSGSFADKNAGTNKAVAVSGATLGGTDGGNYTVSNPSGLTASITPAQLTVGGVTAQDKVYDTTTAASLNTGFASLVGVLGSDTVSVSGLSGSFADKNAGTNKSVTVAGATLAGADAANYTVANPTGLAASITPASLTVSGVTALDKVYDRTTAASLDTSAAALAGVLAGDTVSVSGLSGSFGDRNVGTNKAVTVNGATLGGVDAGNYTVANPAGLTASITPAQLTVSGVTAQDKVYDATTTAALNTGAATLAGVLAGDTVSVSGLSGSFADKNAGTNKSVTVSGATLGGADGGNYVVSNPTGLVASITPAALTVSGVTAQDKAYDRGTTATLATAAANLVGVIAGDTVSVSGLSGSFADKNAGTNKAVTVAGATLGGADAGNYTVTNPTGLAASITPASLTVSGVTAQDKVYDATTAASLNTGAASLVGVLAGDSVSVSGLSGSFADKNAGTNKAVTVAGATLSGADGSNYVVSNPSGLTASITPAALTVSGVSAQDKVYDATTTASLNTGAAILVGVIAGDTVSVSGLSGSFADKNAGTSKAVAVSGATLGGADGGNYTVSNPTGITASITPASLTVSGVTALDKVYDTTTIATLNTGSASLGGVVAGDAVSVSGMTGSFADKNVGTSKAVTVAGATLGGADAGNYTVNNPAGVTAGITPATLTVVGVGAQDKVYDRTTTASLDTSAATLSGVLAGDTVSLSGLSGSFADRNAGTSKAVTVSGATLGGADGGNYTVGSPTGLTASITPAQLSVSGVTAQDKVYDRTITASLDTSAATLSGVLAGDSVSVSGLSGSFADKNAGTNKAVTVAGAALGGADAGNYTVSNPAGLTASITPASLTVSGVTAQDKVYDATTAASLNTGAASLVGVLAGDAVSVSGLSGTFVDKNAGTNKAVTVAGAALGGADAGNYTVSNPTGLTASITPASLTVGGVTAQDKVYDATTAASLNTGAANLVGVIAGDTVSLSGLSGSFTDKNAGTNKAVTVSGATLGGTDGGNYVVSNPTGLVASITPAALTVSGVTAQDKVYDRSTTATLDTAAANLVGVIAGDTVSVSGLSGSFADRNAGTNKVVTVSGATLGGVDGTNYVVSNPAGLTANITPAALTITGVAAQDKVYDRGASATLDTGAASLVGVIAGDVVSVAGLSGSFADKNAGTNKTVTVTGATLGGTDGGNYTVSNPTGLTASIAQASLTVSGVTAQDKVYDTTATASLNTGAASLVGLLAGDAVSVSGLSGGFADKNAGTNKAVTVSGAALGGADAGNYTVSNPTGLTASITPASLTVSGVTAQDKVYDRTVTASLDTAGMTLAGVLAGDSVNVSGLAGSFADKNAGTNKAVSVNGATLGGADAGNYTVSNPSGLTASITPAALTVSGVTAQDKVYDATTTAALNTGTANLVGVIAGDTVSVSGLAGSFADKNAGTNKSVTVAGATLGGTDSGNYTVANPTGLAASITPASLTVSGITAQDKVYDSTAAATLVGGSLAGVLAGDTVTVSGLAGTFDTKNVGTGKVVSVSGATLGGADAGNYTVANPAALTADVTAATLTVTGVSASSKVYDSTTAATLNGGSLAGVYAGDAVTLTGMAGAFDTKNVGNAKPVTVTGAALAGVDSGNYVVANPTGLTADVTPANLTVAGLSANGKVYDSTTAASFSGGALVGVLAGDAVTLAGASGAFDTKNVGTGKAVTVSGVTLAGSDSGNYVVVAPAGLSASITAATLSLTGVSAISREYDATTNVVLDASGAALAGVLAGDAVSLDTSAARGVFADANPGRDKPVTASGYALSGADAANYALRDPAGLVADVTAAPATAPVPAIASLVVAATQAIPQPTPPAMPPSPADPEEEKRRKSLRLDIVGGGVRLP</sequence>
<name>A0A848HE86_9BURK</name>
<gene>
    <name evidence="6" type="ORF">HHL11_32300</name>
</gene>
<dbReference type="InterPro" id="IPR041248">
    <property type="entry name" value="YDG"/>
</dbReference>
<organism evidence="6 7">
    <name type="scientific">Ramlibacter agri</name>
    <dbReference type="NCBI Taxonomy" id="2728837"/>
    <lineage>
        <taxon>Bacteria</taxon>
        <taxon>Pseudomonadati</taxon>
        <taxon>Pseudomonadota</taxon>
        <taxon>Betaproteobacteria</taxon>
        <taxon>Burkholderiales</taxon>
        <taxon>Comamonadaceae</taxon>
        <taxon>Ramlibacter</taxon>
    </lineage>
</organism>
<dbReference type="SMART" id="SM00912">
    <property type="entry name" value="Haemagg_act"/>
    <property type="match status" value="1"/>
</dbReference>
<keyword evidence="3" id="KW-0732">Signal</keyword>
<keyword evidence="7" id="KW-1185">Reference proteome</keyword>
<dbReference type="Pfam" id="PF13018">
    <property type="entry name" value="ESPR"/>
    <property type="match status" value="1"/>
</dbReference>
<feature type="region of interest" description="Disordered" evidence="4">
    <location>
        <begin position="6205"/>
        <end position="6241"/>
    </location>
</feature>
<dbReference type="InterPro" id="IPR024973">
    <property type="entry name" value="ESPR"/>
</dbReference>
<dbReference type="EMBL" id="JABBFX010000005">
    <property type="protein sequence ID" value="NML48472.1"/>
    <property type="molecule type" value="Genomic_DNA"/>
</dbReference>
<dbReference type="SMART" id="SM00710">
    <property type="entry name" value="PbH1"/>
    <property type="match status" value="13"/>
</dbReference>
<comment type="caution">
    <text evidence="6">The sequence shown here is derived from an EMBL/GenBank/DDBJ whole genome shotgun (WGS) entry which is preliminary data.</text>
</comment>
<dbReference type="InterPro" id="IPR011050">
    <property type="entry name" value="Pectin_lyase_fold/virulence"/>
</dbReference>
<dbReference type="GO" id="GO:0005576">
    <property type="term" value="C:extracellular region"/>
    <property type="evidence" value="ECO:0007669"/>
    <property type="project" value="UniProtKB-SubCell"/>
</dbReference>
<dbReference type="Pfam" id="PF18657">
    <property type="entry name" value="YDG"/>
    <property type="match status" value="33"/>
</dbReference>
<dbReference type="InterPro" id="IPR006626">
    <property type="entry name" value="PbH1"/>
</dbReference>
<feature type="domain" description="Filamentous haemagglutinin FhaB/tRNA nuclease CdiA-like TPS" evidence="5">
    <location>
        <begin position="51"/>
        <end position="163"/>
    </location>
</feature>
<comment type="subcellular location">
    <subcellularLocation>
        <location evidence="1">Secreted</location>
    </subcellularLocation>
</comment>
<dbReference type="Proteomes" id="UP000541185">
    <property type="component" value="Unassembled WGS sequence"/>
</dbReference>
<evidence type="ECO:0000256" key="4">
    <source>
        <dbReference type="SAM" id="MobiDB-lite"/>
    </source>
</evidence>
<dbReference type="InterPro" id="IPR050909">
    <property type="entry name" value="Bact_Autotransporter_VF"/>
</dbReference>
<evidence type="ECO:0000313" key="7">
    <source>
        <dbReference type="Proteomes" id="UP000541185"/>
    </source>
</evidence>
<dbReference type="Gene3D" id="2.160.20.10">
    <property type="entry name" value="Single-stranded right-handed beta-helix, Pectin lyase-like"/>
    <property type="match status" value="1"/>
</dbReference>
<dbReference type="RefSeq" id="WP_169422811.1">
    <property type="nucleotide sequence ID" value="NZ_JABBFX010000005.1"/>
</dbReference>
<reference evidence="6 7" key="1">
    <citation type="submission" date="2020-04" db="EMBL/GenBank/DDBJ databases">
        <title>Ramlibacter sp. G-1-2-2 isolated from soil.</title>
        <authorList>
            <person name="Dahal R.H."/>
        </authorList>
    </citation>
    <scope>NUCLEOTIDE SEQUENCE [LARGE SCALE GENOMIC DNA]</scope>
    <source>
        <strain evidence="6 7">G-1-2-2</strain>
    </source>
</reference>
<dbReference type="Gene3D" id="2.160.20.110">
    <property type="match status" value="5"/>
</dbReference>
<evidence type="ECO:0000256" key="1">
    <source>
        <dbReference type="ARBA" id="ARBA00004613"/>
    </source>
</evidence>